<dbReference type="EMBL" id="KQ983002">
    <property type="protein sequence ID" value="KYQ48413.1"/>
    <property type="molecule type" value="Genomic_DNA"/>
</dbReference>
<evidence type="ECO:0000313" key="9">
    <source>
        <dbReference type="Proteomes" id="UP000075809"/>
    </source>
</evidence>
<feature type="transmembrane region" description="Helical" evidence="7">
    <location>
        <begin position="20"/>
        <end position="38"/>
    </location>
</feature>
<dbReference type="PANTHER" id="PTHR15415">
    <property type="entry name" value="MITOFILIN"/>
    <property type="match status" value="1"/>
</dbReference>
<evidence type="ECO:0000256" key="6">
    <source>
        <dbReference type="ARBA" id="ARBA00023136"/>
    </source>
</evidence>
<name>A0A151WKK5_9HYME</name>
<keyword evidence="9" id="KW-1185">Reference proteome</keyword>
<dbReference type="GO" id="GO:0061617">
    <property type="term" value="C:MICOS complex"/>
    <property type="evidence" value="ECO:0007669"/>
    <property type="project" value="TreeGrafter"/>
</dbReference>
<evidence type="ECO:0000256" key="7">
    <source>
        <dbReference type="RuleBase" id="RU363000"/>
    </source>
</evidence>
<comment type="subcellular location">
    <subcellularLocation>
        <location evidence="7">Mitochondrion inner membrane</location>
        <topology evidence="7">Single-pass membrane protein</topology>
    </subcellularLocation>
</comment>
<keyword evidence="4 7" id="KW-1133">Transmembrane helix</keyword>
<dbReference type="Pfam" id="PF09731">
    <property type="entry name" value="Mitofilin"/>
    <property type="match status" value="1"/>
</dbReference>
<dbReference type="AlphaFoldDB" id="A0A151WKK5"/>
<evidence type="ECO:0000313" key="8">
    <source>
        <dbReference type="EMBL" id="KYQ48413.1"/>
    </source>
</evidence>
<dbReference type="InterPro" id="IPR019133">
    <property type="entry name" value="MIC60"/>
</dbReference>
<evidence type="ECO:0000256" key="1">
    <source>
        <dbReference type="ARBA" id="ARBA00010877"/>
    </source>
</evidence>
<reference evidence="8 9" key="1">
    <citation type="submission" date="2015-09" db="EMBL/GenBank/DDBJ databases">
        <title>Trachymyrmex zeteki WGS genome.</title>
        <authorList>
            <person name="Nygaard S."/>
            <person name="Hu H."/>
            <person name="Boomsma J."/>
            <person name="Zhang G."/>
        </authorList>
    </citation>
    <scope>NUCLEOTIDE SEQUENCE [LARGE SCALE GENOMIC DNA]</scope>
    <source>
        <strain evidence="8">Tzet28-1</strain>
        <tissue evidence="8">Whole body</tissue>
    </source>
</reference>
<proteinExistence type="inferred from homology"/>
<evidence type="ECO:0000256" key="5">
    <source>
        <dbReference type="ARBA" id="ARBA00023128"/>
    </source>
</evidence>
<gene>
    <name evidence="8" type="ORF">ALC60_12549</name>
</gene>
<evidence type="ECO:0000256" key="3">
    <source>
        <dbReference type="ARBA" id="ARBA00022792"/>
    </source>
</evidence>
<protein>
    <recommendedName>
        <fullName evidence="7">MICOS complex subunit MIC60</fullName>
    </recommendedName>
    <alternativeName>
        <fullName evidence="7">Mitofilin</fullName>
    </alternativeName>
</protein>
<keyword evidence="2 7" id="KW-0812">Transmembrane</keyword>
<accession>A0A151WKK5</accession>
<keyword evidence="3 7" id="KW-0999">Mitochondrion inner membrane</keyword>
<sequence>MSDLYPGLLGRSIRLHQKGILIALGAVTIGTLGILTYAKGNPKIRATLEGWIPGTDETIRVIFQEDKNSGYFDFVLTFFETVKQTILGMFIKEASEPEPGQTRIQYTKIIEYIPPKPAFKPLADQKEAPINKNYAEIRVSKDKGEKVDVVIEKPASPAKTVRDELIPQNLIELETYCGEAAGKAIAAYQKAVYALQEYNQDVVKVIESAGTTVSGVIWQRLKEATEKRKQTVQQAEEHAKDTLDSLKRMYNLIDEPVLEAAAHMKTAAKRNIRKIMDDVDEAKKKYADELHSGNVAERYWKQVQTARENFNEELHILFPNINIHDKKLSVSEEAFDLFVLHMYHKVNNLQKELEKLRTVNETKVKAALRTAGEDATQEKLDALICLEVNRERLDQAYKSIFVFQLLSEQKKFNDEMRRQLKLQSEIHADHLREALLTKEQETQRTLQRAFNEQIDADSIKYKTQLAEVVGRSRAVTAALKARMEEEKGASNVQILWATCQALARTVKAVQSGALKDKVIKPLEPEIKAICKAAPKEDPLVRAAIQTIPEEAAKRGVFPEDTLRERFLKVESVARRLAMVPEGGAALPIYLLSYLQSFLIIKTANPIPKRELEDEPIDVDSLNTYDILQRARYWLDRGDFKMTLRYMNLLKGAPRSVASDWMNETRILLETQQAVDTLLAYAGATGLVYLGAGDPAKVSTH</sequence>
<dbReference type="Proteomes" id="UP000075809">
    <property type="component" value="Unassembled WGS sequence"/>
</dbReference>
<comment type="similarity">
    <text evidence="1 7">Belongs to the MICOS complex subunit Mic60 family.</text>
</comment>
<dbReference type="GO" id="GO:0042407">
    <property type="term" value="P:cristae formation"/>
    <property type="evidence" value="ECO:0007669"/>
    <property type="project" value="TreeGrafter"/>
</dbReference>
<evidence type="ECO:0000256" key="4">
    <source>
        <dbReference type="ARBA" id="ARBA00022989"/>
    </source>
</evidence>
<dbReference type="STRING" id="64791.A0A151WKK5"/>
<organism evidence="8 9">
    <name type="scientific">Mycetomoellerius zeteki</name>
    <dbReference type="NCBI Taxonomy" id="64791"/>
    <lineage>
        <taxon>Eukaryota</taxon>
        <taxon>Metazoa</taxon>
        <taxon>Ecdysozoa</taxon>
        <taxon>Arthropoda</taxon>
        <taxon>Hexapoda</taxon>
        <taxon>Insecta</taxon>
        <taxon>Pterygota</taxon>
        <taxon>Neoptera</taxon>
        <taxon>Endopterygota</taxon>
        <taxon>Hymenoptera</taxon>
        <taxon>Apocrita</taxon>
        <taxon>Aculeata</taxon>
        <taxon>Formicoidea</taxon>
        <taxon>Formicidae</taxon>
        <taxon>Myrmicinae</taxon>
        <taxon>Mycetomoellerius</taxon>
    </lineage>
</organism>
<dbReference type="PANTHER" id="PTHR15415:SF7">
    <property type="entry name" value="MICOS COMPLEX SUBUNIT MIC60"/>
    <property type="match status" value="1"/>
</dbReference>
<evidence type="ECO:0000256" key="2">
    <source>
        <dbReference type="ARBA" id="ARBA00022692"/>
    </source>
</evidence>
<comment type="subunit">
    <text evidence="7">Component of the mitochondrial contact site and cristae organizing system (MICOS) complex.</text>
</comment>
<keyword evidence="5 7" id="KW-0496">Mitochondrion</keyword>
<keyword evidence="6 7" id="KW-0472">Membrane</keyword>
<comment type="function">
    <text evidence="7">Component of the MICOS complex, a large protein complex of the mitochondrial inner membrane that plays crucial roles in the maintenance of crista junctions, inner membrane architecture, and formation of contact sites to the outer membrane.</text>
</comment>